<evidence type="ECO:0000313" key="1">
    <source>
        <dbReference type="EMBL" id="SDF26774.1"/>
    </source>
</evidence>
<organism evidence="1 2">
    <name type="scientific">Terriglobus roseus</name>
    <dbReference type="NCBI Taxonomy" id="392734"/>
    <lineage>
        <taxon>Bacteria</taxon>
        <taxon>Pseudomonadati</taxon>
        <taxon>Acidobacteriota</taxon>
        <taxon>Terriglobia</taxon>
        <taxon>Terriglobales</taxon>
        <taxon>Acidobacteriaceae</taxon>
        <taxon>Terriglobus</taxon>
    </lineage>
</organism>
<name>A0A1G7JPQ5_9BACT</name>
<dbReference type="Proteomes" id="UP000182427">
    <property type="component" value="Chromosome I"/>
</dbReference>
<reference evidence="1 2" key="1">
    <citation type="submission" date="2016-10" db="EMBL/GenBank/DDBJ databases">
        <authorList>
            <person name="de Groot N.N."/>
        </authorList>
    </citation>
    <scope>NUCLEOTIDE SEQUENCE [LARGE SCALE GENOMIC DNA]</scope>
    <source>
        <strain evidence="1 2">GAS232</strain>
    </source>
</reference>
<sequence length="203" mass="23446">MTHLLDAHAETLRFAEHTASWHVVNSEVPDVDLLLRLHRSNFDLWHLEDRARDTGATDAVIAQVKREIDQTNQRRNDLVEKVDNALMSALATASLPNPESPLHSETPGMILDRLSILSLKVFHTDEETRREDASEEHRERNRQRLSILQEQSSALTGCLADLWQQVVRGERRFQLYRQMKMYNDPTLNPVLYAAAERNRMRGS</sequence>
<protein>
    <recommendedName>
        <fullName evidence="3">DUF4254 domain-containing protein</fullName>
    </recommendedName>
</protein>
<dbReference type="AlphaFoldDB" id="A0A1G7JPQ5"/>
<keyword evidence="2" id="KW-1185">Reference proteome</keyword>
<gene>
    <name evidence="1" type="ORF">SAMN05444167_1899</name>
</gene>
<evidence type="ECO:0008006" key="3">
    <source>
        <dbReference type="Google" id="ProtNLM"/>
    </source>
</evidence>
<accession>A0A1G7JPQ5</accession>
<proteinExistence type="predicted"/>
<dbReference type="EMBL" id="LT629690">
    <property type="protein sequence ID" value="SDF26774.1"/>
    <property type="molecule type" value="Genomic_DNA"/>
</dbReference>
<dbReference type="OrthoDB" id="9805817at2"/>
<evidence type="ECO:0000313" key="2">
    <source>
        <dbReference type="Proteomes" id="UP000182427"/>
    </source>
</evidence>
<dbReference type="Pfam" id="PF14063">
    <property type="entry name" value="DUF4254"/>
    <property type="match status" value="1"/>
</dbReference>
<dbReference type="InterPro" id="IPR025350">
    <property type="entry name" value="DUF4254"/>
</dbReference>